<dbReference type="Proteomes" id="UP000054721">
    <property type="component" value="Unassembled WGS sequence"/>
</dbReference>
<keyword evidence="3" id="KW-1185">Reference proteome</keyword>
<evidence type="ECO:0000313" key="2">
    <source>
        <dbReference type="EMBL" id="KRZ54886.1"/>
    </source>
</evidence>
<dbReference type="InterPro" id="IPR043502">
    <property type="entry name" value="DNA/RNA_pol_sf"/>
</dbReference>
<gene>
    <name evidence="2" type="ORF">T02_440</name>
</gene>
<dbReference type="PANTHER" id="PTHR47331">
    <property type="entry name" value="PHD-TYPE DOMAIN-CONTAINING PROTEIN"/>
    <property type="match status" value="1"/>
</dbReference>
<evidence type="ECO:0000313" key="3">
    <source>
        <dbReference type="Proteomes" id="UP000054721"/>
    </source>
</evidence>
<sequence>MLVHSTFRGQLEVRVYQRIDLGVITQVFHLRSCLSCAALKAIEVTNVAEVVDSLVLKVVCLKERLEYRAAELTRLHNDPNRHFLELRALGKYVDANLSGFHTLLLMIKKKLPLDTFGVWRAFVQELTNEQIICAVFLSFLLSKSQIKDSARKMTWIQLVIARSAAISIPLRVTRDSSNSRVRNDGNVSINMDCVLDVCEQGTNPHLRQNRRQTRRPAVSRNARPVAQTDASLKEKRPTTASAQGSEAEDGPSGRAVTELTPVGVHFSSTVQAPWFLPPVVHAMTHDENGKKRLVNCILDSASEKLLIRTNIADELELRGTPSMVTVRGVHVLSARVADSHHVRFQLGPPHEEMAVSTKLELTALCISSICDDLIATLTPWPHEIDLHQAATLGTPPSLTSFYVLIRFDIYYRELGRGLSVAREDDSIAMETIFEWILCGLKVRCSAGKQKTTMVSTETENSSAETTGELNLLLRRFWEIDSIGVVQEAATDPDEEVKRKFKESVTFDGTRHVVVLLWRVGAVHLPDKHEVAMRGLRALRRQLNRDPEKDQEYSGVIHDYLDRGRESGWNIRSARKNLVPASSCRLPTQSRIALQADIEKMYLQVGLRVEDRDVCRFLWQERDCGPPVKVYRLTRVGFGLTCSPFLAMLVVKHHAQRRGNIDALTDRKTHGLQWNRHSDHLTFVPITDIHPERHDPKRQLISLASRLFDPLGCLAPFTIRAKRLFQSHWLKGLDWDDQLPIDINSVWCQWKRELHTLESVGVQRALMVTARDQVHQYELHVFADASEAAYCAVAYVMMESLDGIKVVRFCITKTCVTLVKRMSLPRLESMVSLRAACLKEYVERELCLPFN</sequence>
<dbReference type="Pfam" id="PF05380">
    <property type="entry name" value="Peptidase_A17"/>
    <property type="match status" value="1"/>
</dbReference>
<reference evidence="2 3" key="1">
    <citation type="submission" date="2015-05" db="EMBL/GenBank/DDBJ databases">
        <title>Evolution of Trichinella species and genotypes.</title>
        <authorList>
            <person name="Korhonen P.K."/>
            <person name="Edoardo P."/>
            <person name="Giuseppe L.R."/>
            <person name="Gasser R.B."/>
        </authorList>
    </citation>
    <scope>NUCLEOTIDE SEQUENCE [LARGE SCALE GENOMIC DNA]</scope>
    <source>
        <strain evidence="2">ISS10</strain>
    </source>
</reference>
<organism evidence="2 3">
    <name type="scientific">Trichinella nativa</name>
    <dbReference type="NCBI Taxonomy" id="6335"/>
    <lineage>
        <taxon>Eukaryota</taxon>
        <taxon>Metazoa</taxon>
        <taxon>Ecdysozoa</taxon>
        <taxon>Nematoda</taxon>
        <taxon>Enoplea</taxon>
        <taxon>Dorylaimia</taxon>
        <taxon>Trichinellida</taxon>
        <taxon>Trichinellidae</taxon>
        <taxon>Trichinella</taxon>
    </lineage>
</organism>
<dbReference type="OrthoDB" id="6783651at2759"/>
<dbReference type="InterPro" id="IPR008042">
    <property type="entry name" value="Retrotrans_Pao"/>
</dbReference>
<accession>A0A0V1L633</accession>
<protein>
    <recommendedName>
        <fullName evidence="4">Peptidase aspartic putative domain-containing protein</fullName>
    </recommendedName>
</protein>
<evidence type="ECO:0000256" key="1">
    <source>
        <dbReference type="SAM" id="MobiDB-lite"/>
    </source>
</evidence>
<dbReference type="AlphaFoldDB" id="A0A0V1L633"/>
<comment type="caution">
    <text evidence="2">The sequence shown here is derived from an EMBL/GenBank/DDBJ whole genome shotgun (WGS) entry which is preliminary data.</text>
</comment>
<proteinExistence type="predicted"/>
<name>A0A0V1L633_9BILA</name>
<dbReference type="SUPFAM" id="SSF56672">
    <property type="entry name" value="DNA/RNA polymerases"/>
    <property type="match status" value="1"/>
</dbReference>
<dbReference type="EMBL" id="JYDW01000127">
    <property type="protein sequence ID" value="KRZ54886.1"/>
    <property type="molecule type" value="Genomic_DNA"/>
</dbReference>
<feature type="region of interest" description="Disordered" evidence="1">
    <location>
        <begin position="204"/>
        <end position="256"/>
    </location>
</feature>
<evidence type="ECO:0008006" key="4">
    <source>
        <dbReference type="Google" id="ProtNLM"/>
    </source>
</evidence>